<proteinExistence type="predicted"/>
<accession>A0A4U1J112</accession>
<name>A0A4U1J112_9BACT</name>
<evidence type="ECO:0000313" key="2">
    <source>
        <dbReference type="EMBL" id="TKD00696.1"/>
    </source>
</evidence>
<keyword evidence="3" id="KW-1185">Reference proteome</keyword>
<feature type="region of interest" description="Disordered" evidence="1">
    <location>
        <begin position="227"/>
        <end position="255"/>
    </location>
</feature>
<dbReference type="AlphaFoldDB" id="A0A4U1J112"/>
<organism evidence="2 3">
    <name type="scientific">Polyangium fumosum</name>
    <dbReference type="NCBI Taxonomy" id="889272"/>
    <lineage>
        <taxon>Bacteria</taxon>
        <taxon>Pseudomonadati</taxon>
        <taxon>Myxococcota</taxon>
        <taxon>Polyangia</taxon>
        <taxon>Polyangiales</taxon>
        <taxon>Polyangiaceae</taxon>
        <taxon>Polyangium</taxon>
    </lineage>
</organism>
<dbReference type="RefSeq" id="WP_136933249.1">
    <property type="nucleotide sequence ID" value="NZ_SSMQ01000045.1"/>
</dbReference>
<evidence type="ECO:0000313" key="3">
    <source>
        <dbReference type="Proteomes" id="UP000309215"/>
    </source>
</evidence>
<dbReference type="EMBL" id="SSMQ01000045">
    <property type="protein sequence ID" value="TKD00696.1"/>
    <property type="molecule type" value="Genomic_DNA"/>
</dbReference>
<comment type="caution">
    <text evidence="2">The sequence shown here is derived from an EMBL/GenBank/DDBJ whole genome shotgun (WGS) entry which is preliminary data.</text>
</comment>
<dbReference type="OrthoDB" id="5504855at2"/>
<sequence>MASKAVTDRQKSARAVTAAAHTHANEVAGRVAELLSPHLRPDEDMPDVGLFLRLVGRLIATENEALVRADAAHERELADDAAPRKARDEAVEKVRRILVDLRAAVETTCGMAGLPRLHLLEAVPTDPSVLANIGRSVLDALRDESVRLPAPRRRGLSLDREAFAEELELELPPLEKALAAVAREAREAEATLRQKRAAMEANDRAFSRGAAVLSSTFALADLEELAGRVRPSQRQPGETNEFEMAATRAETGADG</sequence>
<reference evidence="2 3" key="1">
    <citation type="submission" date="2019-04" db="EMBL/GenBank/DDBJ databases">
        <authorList>
            <person name="Li Y."/>
            <person name="Wang J."/>
        </authorList>
    </citation>
    <scope>NUCLEOTIDE SEQUENCE [LARGE SCALE GENOMIC DNA]</scope>
    <source>
        <strain evidence="2 3">DSM 14668</strain>
    </source>
</reference>
<protein>
    <submittedName>
        <fullName evidence="2">Uncharacterized protein</fullName>
    </submittedName>
</protein>
<gene>
    <name evidence="2" type="ORF">E8A74_33885</name>
</gene>
<dbReference type="Proteomes" id="UP000309215">
    <property type="component" value="Unassembled WGS sequence"/>
</dbReference>
<evidence type="ECO:0000256" key="1">
    <source>
        <dbReference type="SAM" id="MobiDB-lite"/>
    </source>
</evidence>